<feature type="transmembrane region" description="Helical" evidence="7">
    <location>
        <begin position="239"/>
        <end position="258"/>
    </location>
</feature>
<dbReference type="GO" id="GO:0016020">
    <property type="term" value="C:membrane"/>
    <property type="evidence" value="ECO:0007669"/>
    <property type="project" value="UniProtKB-SubCell"/>
</dbReference>
<organism evidence="9 10">
    <name type="scientific">Athelia psychrophila</name>
    <dbReference type="NCBI Taxonomy" id="1759441"/>
    <lineage>
        <taxon>Eukaryota</taxon>
        <taxon>Fungi</taxon>
        <taxon>Dikarya</taxon>
        <taxon>Basidiomycota</taxon>
        <taxon>Agaricomycotina</taxon>
        <taxon>Agaricomycetes</taxon>
        <taxon>Agaricomycetidae</taxon>
        <taxon>Atheliales</taxon>
        <taxon>Atheliaceae</taxon>
        <taxon>Athelia</taxon>
    </lineage>
</organism>
<evidence type="ECO:0000256" key="1">
    <source>
        <dbReference type="ARBA" id="ARBA00004370"/>
    </source>
</evidence>
<dbReference type="Pfam" id="PF03188">
    <property type="entry name" value="Cytochrom_B561"/>
    <property type="match status" value="1"/>
</dbReference>
<evidence type="ECO:0000256" key="2">
    <source>
        <dbReference type="ARBA" id="ARBA00022448"/>
    </source>
</evidence>
<dbReference type="AlphaFoldDB" id="A0A166X2Y5"/>
<evidence type="ECO:0000256" key="7">
    <source>
        <dbReference type="SAM" id="Phobius"/>
    </source>
</evidence>
<dbReference type="CDD" id="cd09630">
    <property type="entry name" value="CDH_like_cytochrome"/>
    <property type="match status" value="1"/>
</dbReference>
<keyword evidence="6 7" id="KW-0472">Membrane</keyword>
<dbReference type="CDD" id="cd08760">
    <property type="entry name" value="Cyt_b561_FRRS1_like"/>
    <property type="match status" value="1"/>
</dbReference>
<keyword evidence="3 7" id="KW-0812">Transmembrane</keyword>
<dbReference type="InterPro" id="IPR005018">
    <property type="entry name" value="DOMON_domain"/>
</dbReference>
<comment type="subcellular location">
    <subcellularLocation>
        <location evidence="1">Membrane</location>
    </subcellularLocation>
</comment>
<feature type="transmembrane region" description="Helical" evidence="7">
    <location>
        <begin position="132"/>
        <end position="157"/>
    </location>
</feature>
<accession>A0A166X2Y5</accession>
<evidence type="ECO:0000256" key="5">
    <source>
        <dbReference type="ARBA" id="ARBA00022989"/>
    </source>
</evidence>
<dbReference type="SUPFAM" id="SSF49344">
    <property type="entry name" value="CBD9-like"/>
    <property type="match status" value="1"/>
</dbReference>
<keyword evidence="10" id="KW-1185">Reference proteome</keyword>
<sequence>MSIGFGTAMANAPMVIMWANSDGNITLSQRTATGNVYPTVQSSPPRVATASTALSTTSGTAPKLVFTIPANTDTHQSVIWAYSATVPSSADIDAPIKMHIGTGSLTLDLTKPYSANPSSSSAIPLTPTQKMILAHGILCTVGFLFILPAGALLVRYVRTFSNKWFMPHAAMQFMLSGPVIVVGVSLGFVSSGKLGAQMTTHAVRRYGLLLFLLYILQCGTGAVIHWIKPKNAKRRPIQNYMHAVLGIAIIALAFYQVWTGYHNEWPTMTGLGNTPNGVNLLWVVWVILIPVLYFVGLALLPRQFKQERASRNRKTAESPAFMMQMRGVDKMPMHGVSISGPIPPGGALPF</sequence>
<protein>
    <recommendedName>
        <fullName evidence="8">Cytochrome b561 domain-containing protein</fullName>
    </recommendedName>
</protein>
<dbReference type="PROSITE" id="PS50939">
    <property type="entry name" value="CYTOCHROME_B561"/>
    <property type="match status" value="1"/>
</dbReference>
<evidence type="ECO:0000313" key="9">
    <source>
        <dbReference type="EMBL" id="KZP34370.1"/>
    </source>
</evidence>
<dbReference type="InterPro" id="IPR006593">
    <property type="entry name" value="Cyt_b561/ferric_Rdtase_TM"/>
</dbReference>
<keyword evidence="2" id="KW-0813">Transport</keyword>
<evidence type="ECO:0000256" key="6">
    <source>
        <dbReference type="ARBA" id="ARBA00023136"/>
    </source>
</evidence>
<evidence type="ECO:0000313" key="10">
    <source>
        <dbReference type="Proteomes" id="UP000076532"/>
    </source>
</evidence>
<dbReference type="OrthoDB" id="366214at2759"/>
<dbReference type="Proteomes" id="UP000076532">
    <property type="component" value="Unassembled WGS sequence"/>
</dbReference>
<dbReference type="Pfam" id="PF16010">
    <property type="entry name" value="CDH-cyt"/>
    <property type="match status" value="1"/>
</dbReference>
<dbReference type="PANTHER" id="PTHR47797:SF3">
    <property type="entry name" value="CYTOCHROME B561 DOMAIN-CONTAINING PROTEIN"/>
    <property type="match status" value="1"/>
</dbReference>
<keyword evidence="4" id="KW-0249">Electron transport</keyword>
<dbReference type="SMART" id="SM00665">
    <property type="entry name" value="B561"/>
    <property type="match status" value="1"/>
</dbReference>
<name>A0A166X2Y5_9AGAM</name>
<dbReference type="Gene3D" id="1.20.120.1770">
    <property type="match status" value="1"/>
</dbReference>
<feature type="transmembrane region" description="Helical" evidence="7">
    <location>
        <begin position="278"/>
        <end position="300"/>
    </location>
</feature>
<dbReference type="STRING" id="436010.A0A166X2Y5"/>
<evidence type="ECO:0000256" key="4">
    <source>
        <dbReference type="ARBA" id="ARBA00022982"/>
    </source>
</evidence>
<dbReference type="PANTHER" id="PTHR47797">
    <property type="entry name" value="DEHYDROGENASE, PUTATIVE (AFU_ORTHOLOGUE AFUA_8G05805)-RELATED"/>
    <property type="match status" value="1"/>
</dbReference>
<proteinExistence type="predicted"/>
<feature type="transmembrane region" description="Helical" evidence="7">
    <location>
        <begin position="169"/>
        <end position="188"/>
    </location>
</feature>
<feature type="domain" description="Cytochrome b561" evidence="8">
    <location>
        <begin position="98"/>
        <end position="300"/>
    </location>
</feature>
<reference evidence="9 10" key="1">
    <citation type="journal article" date="2016" name="Mol. Biol. Evol.">
        <title>Comparative Genomics of Early-Diverging Mushroom-Forming Fungi Provides Insights into the Origins of Lignocellulose Decay Capabilities.</title>
        <authorList>
            <person name="Nagy L.G."/>
            <person name="Riley R."/>
            <person name="Tritt A."/>
            <person name="Adam C."/>
            <person name="Daum C."/>
            <person name="Floudas D."/>
            <person name="Sun H."/>
            <person name="Yadav J.S."/>
            <person name="Pangilinan J."/>
            <person name="Larsson K.H."/>
            <person name="Matsuura K."/>
            <person name="Barry K."/>
            <person name="Labutti K."/>
            <person name="Kuo R."/>
            <person name="Ohm R.A."/>
            <person name="Bhattacharya S.S."/>
            <person name="Shirouzu T."/>
            <person name="Yoshinaga Y."/>
            <person name="Martin F.M."/>
            <person name="Grigoriev I.V."/>
            <person name="Hibbett D.S."/>
        </authorList>
    </citation>
    <scope>NUCLEOTIDE SEQUENCE [LARGE SCALE GENOMIC DNA]</scope>
    <source>
        <strain evidence="9 10">CBS 109695</strain>
    </source>
</reference>
<dbReference type="EMBL" id="KV417480">
    <property type="protein sequence ID" value="KZP34370.1"/>
    <property type="molecule type" value="Genomic_DNA"/>
</dbReference>
<dbReference type="SMART" id="SM00664">
    <property type="entry name" value="DoH"/>
    <property type="match status" value="1"/>
</dbReference>
<dbReference type="InterPro" id="IPR015920">
    <property type="entry name" value="Cellobiose_DH-like_cyt"/>
</dbReference>
<evidence type="ECO:0000256" key="3">
    <source>
        <dbReference type="ARBA" id="ARBA00022692"/>
    </source>
</evidence>
<evidence type="ECO:0000259" key="8">
    <source>
        <dbReference type="PROSITE" id="PS50939"/>
    </source>
</evidence>
<keyword evidence="5 7" id="KW-1133">Transmembrane helix</keyword>
<gene>
    <name evidence="9" type="ORF">FIBSPDRAFT_971280</name>
</gene>
<feature type="transmembrane region" description="Helical" evidence="7">
    <location>
        <begin position="208"/>
        <end position="227"/>
    </location>
</feature>